<dbReference type="GO" id="GO:0005737">
    <property type="term" value="C:cytoplasm"/>
    <property type="evidence" value="ECO:0007669"/>
    <property type="project" value="TreeGrafter"/>
</dbReference>
<dbReference type="GO" id="GO:0006779">
    <property type="term" value="P:porphyrin-containing compound biosynthetic process"/>
    <property type="evidence" value="ECO:0007669"/>
    <property type="project" value="TreeGrafter"/>
</dbReference>
<dbReference type="SFLD" id="SFLDG01065">
    <property type="entry name" value="anaerobic_coproporphyrinogen-I"/>
    <property type="match status" value="1"/>
</dbReference>
<gene>
    <name evidence="2" type="ORF">EDC14_101213</name>
</gene>
<dbReference type="SFLD" id="SFLDF00310">
    <property type="entry name" value="oxygen-independent_coproporphy"/>
    <property type="match status" value="1"/>
</dbReference>
<dbReference type="EMBL" id="SLUN01000012">
    <property type="protein sequence ID" value="TCL69316.1"/>
    <property type="molecule type" value="Genomic_DNA"/>
</dbReference>
<dbReference type="Proteomes" id="UP000295008">
    <property type="component" value="Unassembled WGS sequence"/>
</dbReference>
<dbReference type="InterPro" id="IPR058240">
    <property type="entry name" value="rSAM_sf"/>
</dbReference>
<dbReference type="InterPro" id="IPR023995">
    <property type="entry name" value="HemZ"/>
</dbReference>
<dbReference type="RefSeq" id="WP_132014340.1">
    <property type="nucleotide sequence ID" value="NZ_SLUN01000012.1"/>
</dbReference>
<protein>
    <submittedName>
        <fullName evidence="2">Oxygen-independent coproporphyrinogen-3 oxidase</fullName>
    </submittedName>
</protein>
<accession>A0A4R1RSH2</accession>
<dbReference type="InterPro" id="IPR006638">
    <property type="entry name" value="Elp3/MiaA/NifB-like_rSAM"/>
</dbReference>
<dbReference type="PANTHER" id="PTHR13932:SF1">
    <property type="entry name" value="OXYGEN-INDEPENDENT COPROPORPHYRINOGEN-III OXIDASE-LIKE PROTEIN HEMZ"/>
    <property type="match status" value="1"/>
</dbReference>
<dbReference type="InterPro" id="IPR007197">
    <property type="entry name" value="rSAM"/>
</dbReference>
<dbReference type="PROSITE" id="PS51918">
    <property type="entry name" value="RADICAL_SAM"/>
    <property type="match status" value="1"/>
</dbReference>
<dbReference type="PANTHER" id="PTHR13932">
    <property type="entry name" value="COPROPORPHYRINIGEN III OXIDASE"/>
    <property type="match status" value="1"/>
</dbReference>
<organism evidence="2 3">
    <name type="scientific">Hydrogenispora ethanolica</name>
    <dbReference type="NCBI Taxonomy" id="1082276"/>
    <lineage>
        <taxon>Bacteria</taxon>
        <taxon>Bacillati</taxon>
        <taxon>Bacillota</taxon>
        <taxon>Hydrogenispora</taxon>
    </lineage>
</organism>
<dbReference type="OrthoDB" id="9808022at2"/>
<reference evidence="2 3" key="1">
    <citation type="submission" date="2019-03" db="EMBL/GenBank/DDBJ databases">
        <title>Genomic Encyclopedia of Type Strains, Phase IV (KMG-IV): sequencing the most valuable type-strain genomes for metagenomic binning, comparative biology and taxonomic classification.</title>
        <authorList>
            <person name="Goeker M."/>
        </authorList>
    </citation>
    <scope>NUCLEOTIDE SEQUENCE [LARGE SCALE GENOMIC DNA]</scope>
    <source>
        <strain evidence="2 3">LX-B</strain>
    </source>
</reference>
<proteinExistence type="predicted"/>
<comment type="caution">
    <text evidence="2">The sequence shown here is derived from an EMBL/GenBank/DDBJ whole genome shotgun (WGS) entry which is preliminary data.</text>
</comment>
<dbReference type="SMART" id="SM00729">
    <property type="entry name" value="Elp3"/>
    <property type="match status" value="1"/>
</dbReference>
<dbReference type="Gene3D" id="3.80.30.20">
    <property type="entry name" value="tm_1862 like domain"/>
    <property type="match status" value="1"/>
</dbReference>
<dbReference type="InterPro" id="IPR034505">
    <property type="entry name" value="Coproporphyrinogen-III_oxidase"/>
</dbReference>
<dbReference type="GO" id="GO:0051539">
    <property type="term" value="F:4 iron, 4 sulfur cluster binding"/>
    <property type="evidence" value="ECO:0007669"/>
    <property type="project" value="TreeGrafter"/>
</dbReference>
<dbReference type="Pfam" id="PF04055">
    <property type="entry name" value="Radical_SAM"/>
    <property type="match status" value="1"/>
</dbReference>
<dbReference type="GO" id="GO:0003824">
    <property type="term" value="F:catalytic activity"/>
    <property type="evidence" value="ECO:0007669"/>
    <property type="project" value="InterPro"/>
</dbReference>
<dbReference type="SFLD" id="SFLDG01082">
    <property type="entry name" value="B12-binding_domain_containing"/>
    <property type="match status" value="1"/>
</dbReference>
<evidence type="ECO:0000259" key="1">
    <source>
        <dbReference type="PROSITE" id="PS51918"/>
    </source>
</evidence>
<name>A0A4R1RSH2_HYDET</name>
<dbReference type="InterPro" id="IPR023404">
    <property type="entry name" value="rSAM_horseshoe"/>
</dbReference>
<dbReference type="SUPFAM" id="SSF102114">
    <property type="entry name" value="Radical SAM enzymes"/>
    <property type="match status" value="1"/>
</dbReference>
<dbReference type="SFLD" id="SFLDS00029">
    <property type="entry name" value="Radical_SAM"/>
    <property type="match status" value="1"/>
</dbReference>
<feature type="domain" description="Radical SAM core" evidence="1">
    <location>
        <begin position="158"/>
        <end position="393"/>
    </location>
</feature>
<evidence type="ECO:0000313" key="2">
    <source>
        <dbReference type="EMBL" id="TCL69316.1"/>
    </source>
</evidence>
<sequence length="484" mass="54131">MNYWVNLTDPKQRANILAALRIVDADAELSTVPADWNLTVAWDAEYVVRITLETPGVIETWQSNDPSIHDRRWRGNDLQLRLKELIRLGVIRLMDRFLDKPVPWGILSGVRPTKIFHFLRDRGFSIPEIREQLLGIYGLDPVKTDLVLEVGARQEPFFKPESTVGIYIGIPFCPTRCHYCSFPAVPLSTHGHLVANFLAGLKIEAQAISELCQEMGLQVESVYVGGGTPTSLDEATFSEIIQTIVRNFVDDSIVEFTVEAGRPETLSPIKLQTMLNAGVSRISINPQTMNQSTLDRIGRRHTVADVYNAVASVKTTQLILNMDLIAGLPGESGADFGDSLQKVIDLEPQNITVHTLAPKRAAAWRNDFSALDLLAASELSIALENGRTLLRGNGYVPYYLYRQRHILADQENTGYGTLGTESIYNIQMMEERQTIFGLGAGAVTKWVTGHRVIRHQNPKCPATYYHRIQDELVKKAQQTRLLLG</sequence>
<dbReference type="NCBIfam" id="TIGR03994">
    <property type="entry name" value="rSAM_HemZ"/>
    <property type="match status" value="1"/>
</dbReference>
<dbReference type="AlphaFoldDB" id="A0A4R1RSH2"/>
<keyword evidence="3" id="KW-1185">Reference proteome</keyword>
<evidence type="ECO:0000313" key="3">
    <source>
        <dbReference type="Proteomes" id="UP000295008"/>
    </source>
</evidence>